<dbReference type="KEGG" id="aaq:AOC05_00710"/>
<dbReference type="CDD" id="cd00448">
    <property type="entry name" value="YjgF_YER057c_UK114_family"/>
    <property type="match status" value="1"/>
</dbReference>
<accession>A0A0M4QSF9</accession>
<proteinExistence type="inferred from homology"/>
<name>A0A0M4QSF9_9MICC</name>
<sequence>MRRIHAAPGHVAPVGPYSQAVVANGLVFTSGQIPARSDLTDQPAEFSDQVRQTIRNLQAILEEAGSDLEHVIKVNTYLTDIEQLAEYNSVYEEFFGAHKPARTSACVSLWGVSLEIECVAALIEPVKEL</sequence>
<dbReference type="NCBIfam" id="TIGR00004">
    <property type="entry name" value="Rid family detoxifying hydrolase"/>
    <property type="match status" value="1"/>
</dbReference>
<evidence type="ECO:0000256" key="1">
    <source>
        <dbReference type="ARBA" id="ARBA00010552"/>
    </source>
</evidence>
<dbReference type="Gene3D" id="3.30.1330.40">
    <property type="entry name" value="RutC-like"/>
    <property type="match status" value="1"/>
</dbReference>
<comment type="similarity">
    <text evidence="1">Belongs to the RutC family.</text>
</comment>
<dbReference type="GO" id="GO:0005829">
    <property type="term" value="C:cytosol"/>
    <property type="evidence" value="ECO:0007669"/>
    <property type="project" value="TreeGrafter"/>
</dbReference>
<keyword evidence="3" id="KW-1185">Reference proteome</keyword>
<reference evidence="3" key="1">
    <citation type="submission" date="2015-09" db="EMBL/GenBank/DDBJ databases">
        <title>Complete genome of Arthrobacter alpinus strain R3.8.</title>
        <authorList>
            <person name="See-Too W.S."/>
            <person name="Chan K.G."/>
        </authorList>
    </citation>
    <scope>NUCLEOTIDE SEQUENCE [LARGE SCALE GENOMIC DNA]</scope>
    <source>
        <strain evidence="3">R3.8</strain>
    </source>
</reference>
<dbReference type="OrthoDB" id="8684161at2"/>
<dbReference type="AlphaFoldDB" id="A0A0M4QSF9"/>
<dbReference type="Pfam" id="PF01042">
    <property type="entry name" value="Ribonuc_L-PSP"/>
    <property type="match status" value="1"/>
</dbReference>
<dbReference type="FunFam" id="3.30.1330.40:FF:000001">
    <property type="entry name" value="L-PSP family endoribonuclease"/>
    <property type="match status" value="1"/>
</dbReference>
<dbReference type="EMBL" id="CP012677">
    <property type="protein sequence ID" value="ALE93866.1"/>
    <property type="molecule type" value="Genomic_DNA"/>
</dbReference>
<dbReference type="Proteomes" id="UP000062833">
    <property type="component" value="Chromosome"/>
</dbReference>
<dbReference type="InterPro" id="IPR006175">
    <property type="entry name" value="YjgF/YER057c/UK114"/>
</dbReference>
<dbReference type="InterPro" id="IPR006056">
    <property type="entry name" value="RidA"/>
</dbReference>
<dbReference type="InterPro" id="IPR035959">
    <property type="entry name" value="RutC-like_sf"/>
</dbReference>
<gene>
    <name evidence="2" type="ORF">AOC05_00710</name>
</gene>
<protein>
    <submittedName>
        <fullName evidence="2">Translation initiation inhibitor</fullName>
    </submittedName>
</protein>
<dbReference type="SUPFAM" id="SSF55298">
    <property type="entry name" value="YjgF-like"/>
    <property type="match status" value="1"/>
</dbReference>
<dbReference type="PATRIC" id="fig|656366.3.peg.154"/>
<dbReference type="PANTHER" id="PTHR11803">
    <property type="entry name" value="2-IMINOBUTANOATE/2-IMINOPROPANOATE DEAMINASE RIDA"/>
    <property type="match status" value="1"/>
</dbReference>
<evidence type="ECO:0000313" key="2">
    <source>
        <dbReference type="EMBL" id="ALE93866.1"/>
    </source>
</evidence>
<dbReference type="GO" id="GO:0019239">
    <property type="term" value="F:deaminase activity"/>
    <property type="evidence" value="ECO:0007669"/>
    <property type="project" value="TreeGrafter"/>
</dbReference>
<evidence type="ECO:0000313" key="3">
    <source>
        <dbReference type="Proteomes" id="UP000062833"/>
    </source>
</evidence>
<dbReference type="PANTHER" id="PTHR11803:SF58">
    <property type="entry name" value="PROTEIN HMF1-RELATED"/>
    <property type="match status" value="1"/>
</dbReference>
<organism evidence="2 3">
    <name type="scientific">Arthrobacter alpinus</name>
    <dbReference type="NCBI Taxonomy" id="656366"/>
    <lineage>
        <taxon>Bacteria</taxon>
        <taxon>Bacillati</taxon>
        <taxon>Actinomycetota</taxon>
        <taxon>Actinomycetes</taxon>
        <taxon>Micrococcales</taxon>
        <taxon>Micrococcaceae</taxon>
        <taxon>Arthrobacter</taxon>
    </lineage>
</organism>